<keyword evidence="5 7" id="KW-0067">ATP-binding</keyword>
<dbReference type="Pfam" id="PF00749">
    <property type="entry name" value="tRNA-synt_1c"/>
    <property type="match status" value="2"/>
</dbReference>
<dbReference type="InterPro" id="IPR000924">
    <property type="entry name" value="Glu/Gln-tRNA-synth"/>
</dbReference>
<dbReference type="RefSeq" id="WP_060849071.1">
    <property type="nucleotide sequence ID" value="NZ_AP014704.1"/>
</dbReference>
<dbReference type="GO" id="GO:0005829">
    <property type="term" value="C:cytosol"/>
    <property type="evidence" value="ECO:0007669"/>
    <property type="project" value="TreeGrafter"/>
</dbReference>
<evidence type="ECO:0000256" key="6">
    <source>
        <dbReference type="ARBA" id="ARBA00023146"/>
    </source>
</evidence>
<dbReference type="GO" id="GO:0006424">
    <property type="term" value="P:glutamyl-tRNA aminoacylation"/>
    <property type="evidence" value="ECO:0007669"/>
    <property type="project" value="TreeGrafter"/>
</dbReference>
<keyword evidence="4" id="KW-0862">Zinc</keyword>
<keyword evidence="1 7" id="KW-0436">Ligase</keyword>
<dbReference type="InterPro" id="IPR014729">
    <property type="entry name" value="Rossmann-like_a/b/a_fold"/>
</dbReference>
<accession>A0A0C6FME9</accession>
<evidence type="ECO:0000256" key="2">
    <source>
        <dbReference type="ARBA" id="ARBA00022723"/>
    </source>
</evidence>
<dbReference type="InterPro" id="IPR001412">
    <property type="entry name" value="aa-tRNA-synth_I_CS"/>
</dbReference>
<feature type="domain" description="Glutamyl/glutaminyl-tRNA synthetase class Ib catalytic" evidence="8">
    <location>
        <begin position="5"/>
        <end position="109"/>
    </location>
</feature>
<sequence length="276" mass="30182">MSPPRLRFAPSPNGRLHLGHAYSALLNAEMARALHGTLLLRIEDIDPQRCRPELTEAIVDDLAWLGLGFPEPVWRQSARMSTYRAALEALRARGLVYPCTCTRREIQAAAGSPRDPDGAPLYPGTCRGRPVPDGPHAWRLDTARALALCPGPLAYTAFAPGEPETVRVADPARWGDAVIARKDVPTSYHLAVVLDDAAQGITHVVRGRDLEAATDLHVLLQRLFGLPTPRYHHHDLIRDEAGDKLSKSLRSEALAALRERGVSPEAVRARLGVPAR</sequence>
<evidence type="ECO:0000256" key="3">
    <source>
        <dbReference type="ARBA" id="ARBA00022741"/>
    </source>
</evidence>
<dbReference type="KEGG" id="maqu:Maq22A_c27375"/>
<comment type="similarity">
    <text evidence="7">Belongs to the class-I aminoacyl-tRNA synthetase family.</text>
</comment>
<reference evidence="10" key="2">
    <citation type="submission" date="2015-01" db="EMBL/GenBank/DDBJ databases">
        <title>Complete genome sequence of Methylobacterium aquaticum strain 22A.</title>
        <authorList>
            <person name="Tani A."/>
            <person name="Ogura Y."/>
            <person name="Hayashi T."/>
        </authorList>
    </citation>
    <scope>NUCLEOTIDE SEQUENCE [LARGE SCALE GENOMIC DNA]</scope>
    <source>
        <strain evidence="10">MA-22A</strain>
    </source>
</reference>
<dbReference type="Gene3D" id="3.40.50.620">
    <property type="entry name" value="HUPs"/>
    <property type="match status" value="1"/>
</dbReference>
<keyword evidence="2" id="KW-0479">Metal-binding</keyword>
<dbReference type="Proteomes" id="UP000061432">
    <property type="component" value="Chromosome"/>
</dbReference>
<dbReference type="PANTHER" id="PTHR43311:SF1">
    <property type="entry name" value="GLUTAMYL-Q TRNA(ASP) SYNTHETASE"/>
    <property type="match status" value="1"/>
</dbReference>
<organism evidence="9 10">
    <name type="scientific">Methylobacterium aquaticum</name>
    <dbReference type="NCBI Taxonomy" id="270351"/>
    <lineage>
        <taxon>Bacteria</taxon>
        <taxon>Pseudomonadati</taxon>
        <taxon>Pseudomonadota</taxon>
        <taxon>Alphaproteobacteria</taxon>
        <taxon>Hyphomicrobiales</taxon>
        <taxon>Methylobacteriaceae</taxon>
        <taxon>Methylobacterium</taxon>
    </lineage>
</organism>
<dbReference type="EMBL" id="AP014704">
    <property type="protein sequence ID" value="BAQ48307.1"/>
    <property type="molecule type" value="Genomic_DNA"/>
</dbReference>
<dbReference type="GO" id="GO:0005524">
    <property type="term" value="F:ATP binding"/>
    <property type="evidence" value="ECO:0007669"/>
    <property type="project" value="UniProtKB-KW"/>
</dbReference>
<dbReference type="SUPFAM" id="SSF52374">
    <property type="entry name" value="Nucleotidylyl transferase"/>
    <property type="match status" value="1"/>
</dbReference>
<dbReference type="PROSITE" id="PS00178">
    <property type="entry name" value="AA_TRNA_LIGASE_I"/>
    <property type="match status" value="1"/>
</dbReference>
<name>A0A0C6FME9_9HYPH</name>
<evidence type="ECO:0000256" key="4">
    <source>
        <dbReference type="ARBA" id="ARBA00022833"/>
    </source>
</evidence>
<proteinExistence type="inferred from homology"/>
<dbReference type="PANTHER" id="PTHR43311">
    <property type="entry name" value="GLUTAMATE--TRNA LIGASE"/>
    <property type="match status" value="1"/>
</dbReference>
<dbReference type="InterPro" id="IPR020058">
    <property type="entry name" value="Glu/Gln-tRNA-synth_Ib_cat-dom"/>
</dbReference>
<dbReference type="PRINTS" id="PR00987">
    <property type="entry name" value="TRNASYNTHGLU"/>
</dbReference>
<feature type="domain" description="Glutamyl/glutaminyl-tRNA synthetase class Ib catalytic" evidence="8">
    <location>
        <begin position="173"/>
        <end position="268"/>
    </location>
</feature>
<protein>
    <submittedName>
        <fullName evidence="9">Glutamyl-Q tRNA(Asp) ligase</fullName>
    </submittedName>
</protein>
<dbReference type="PATRIC" id="fig|270351.10.peg.5246"/>
<dbReference type="InterPro" id="IPR049940">
    <property type="entry name" value="GluQ/Sye"/>
</dbReference>
<dbReference type="AlphaFoldDB" id="A0A0C6FME9"/>
<keyword evidence="6 7" id="KW-0030">Aminoacyl-tRNA synthetase</keyword>
<keyword evidence="7" id="KW-0648">Protein biosynthesis</keyword>
<gene>
    <name evidence="9" type="primary">glnS</name>
    <name evidence="9" type="ORF">Maq22A_c27375</name>
</gene>
<keyword evidence="3 7" id="KW-0547">Nucleotide-binding</keyword>
<evidence type="ECO:0000313" key="10">
    <source>
        <dbReference type="Proteomes" id="UP000061432"/>
    </source>
</evidence>
<reference evidence="9 10" key="1">
    <citation type="journal article" date="2015" name="Genome Announc.">
        <title>Complete Genome Sequence of Methylobacterium aquaticum Strain 22A, Isolated from Racomitrium japonicum Moss.</title>
        <authorList>
            <person name="Tani A."/>
            <person name="Ogura Y."/>
            <person name="Hayashi T."/>
            <person name="Kimbara K."/>
        </authorList>
    </citation>
    <scope>NUCLEOTIDE SEQUENCE [LARGE SCALE GENOMIC DNA]</scope>
    <source>
        <strain evidence="9 10">MA-22A</strain>
    </source>
</reference>
<dbReference type="NCBIfam" id="NF004315">
    <property type="entry name" value="PRK05710.1-4"/>
    <property type="match status" value="1"/>
</dbReference>
<evidence type="ECO:0000259" key="8">
    <source>
        <dbReference type="Pfam" id="PF00749"/>
    </source>
</evidence>
<evidence type="ECO:0000256" key="1">
    <source>
        <dbReference type="ARBA" id="ARBA00022598"/>
    </source>
</evidence>
<dbReference type="OrthoDB" id="9807503at2"/>
<dbReference type="STRING" id="270351.Maq22A_c27375"/>
<evidence type="ECO:0000256" key="5">
    <source>
        <dbReference type="ARBA" id="ARBA00022840"/>
    </source>
</evidence>
<evidence type="ECO:0000313" key="9">
    <source>
        <dbReference type="EMBL" id="BAQ48307.1"/>
    </source>
</evidence>
<evidence type="ECO:0000256" key="7">
    <source>
        <dbReference type="RuleBase" id="RU363037"/>
    </source>
</evidence>
<dbReference type="GO" id="GO:0004818">
    <property type="term" value="F:glutamate-tRNA ligase activity"/>
    <property type="evidence" value="ECO:0007669"/>
    <property type="project" value="TreeGrafter"/>
</dbReference>